<protein>
    <submittedName>
        <fullName evidence="1">Uncharacterized protein</fullName>
    </submittedName>
</protein>
<dbReference type="AlphaFoldDB" id="A0A1Y2DXF6"/>
<gene>
    <name evidence="1" type="ORF">BCR38DRAFT_410245</name>
</gene>
<dbReference type="OrthoDB" id="2544694at2759"/>
<dbReference type="Gene3D" id="2.40.160.20">
    <property type="match status" value="1"/>
</dbReference>
<dbReference type="Proteomes" id="UP000193689">
    <property type="component" value="Unassembled WGS sequence"/>
</dbReference>
<keyword evidence="2" id="KW-1185">Reference proteome</keyword>
<dbReference type="EMBL" id="MCFJ01000008">
    <property type="protein sequence ID" value="ORY63305.1"/>
    <property type="molecule type" value="Genomic_DNA"/>
</dbReference>
<dbReference type="InParanoid" id="A0A1Y2DXF6"/>
<reference evidence="1 2" key="1">
    <citation type="submission" date="2016-07" db="EMBL/GenBank/DDBJ databases">
        <title>Pervasive Adenine N6-methylation of Active Genes in Fungi.</title>
        <authorList>
            <consortium name="DOE Joint Genome Institute"/>
            <person name="Mondo S.J."/>
            <person name="Dannebaum R.O."/>
            <person name="Kuo R.C."/>
            <person name="Labutti K."/>
            <person name="Haridas S."/>
            <person name="Kuo A."/>
            <person name="Salamov A."/>
            <person name="Ahrendt S.R."/>
            <person name="Lipzen A."/>
            <person name="Sullivan W."/>
            <person name="Andreopoulos W.B."/>
            <person name="Clum A."/>
            <person name="Lindquist E."/>
            <person name="Daum C."/>
            <person name="Ramamoorthy G.K."/>
            <person name="Gryganskyi A."/>
            <person name="Culley D."/>
            <person name="Magnuson J.K."/>
            <person name="James T.Y."/>
            <person name="O'Malley M.A."/>
            <person name="Stajich J.E."/>
            <person name="Spatafora J.W."/>
            <person name="Visel A."/>
            <person name="Grigoriev I.V."/>
        </authorList>
    </citation>
    <scope>NUCLEOTIDE SEQUENCE [LARGE SCALE GENOMIC DNA]</scope>
    <source>
        <strain evidence="1 2">CBS 129021</strain>
    </source>
</reference>
<name>A0A1Y2DXF6_9PEZI</name>
<organism evidence="1 2">
    <name type="scientific">Pseudomassariella vexata</name>
    <dbReference type="NCBI Taxonomy" id="1141098"/>
    <lineage>
        <taxon>Eukaryota</taxon>
        <taxon>Fungi</taxon>
        <taxon>Dikarya</taxon>
        <taxon>Ascomycota</taxon>
        <taxon>Pezizomycotina</taxon>
        <taxon>Sordariomycetes</taxon>
        <taxon>Xylariomycetidae</taxon>
        <taxon>Amphisphaeriales</taxon>
        <taxon>Pseudomassariaceae</taxon>
        <taxon>Pseudomassariella</taxon>
    </lineage>
</organism>
<dbReference type="GeneID" id="63774654"/>
<comment type="caution">
    <text evidence="1">The sequence shown here is derived from an EMBL/GenBank/DDBJ whole genome shotgun (WGS) entry which is preliminary data.</text>
</comment>
<dbReference type="RefSeq" id="XP_040714962.1">
    <property type="nucleotide sequence ID" value="XM_040858442.1"/>
</dbReference>
<evidence type="ECO:0000313" key="2">
    <source>
        <dbReference type="Proteomes" id="UP000193689"/>
    </source>
</evidence>
<evidence type="ECO:0000313" key="1">
    <source>
        <dbReference type="EMBL" id="ORY63305.1"/>
    </source>
</evidence>
<dbReference type="Pfam" id="PF11578">
    <property type="entry name" value="DUF3237"/>
    <property type="match status" value="1"/>
</dbReference>
<proteinExistence type="predicted"/>
<accession>A0A1Y2DXF6</accession>
<sequence length="179" mass="19333">MESVPMSIIIGIEGKKVELRIFASYPIGNLTTGGFWANGNAVGVLTSVPGFIPAINATSIHMDDTFVRYPGAPYIQDTRGLVMTDDGQIIGVNMQGLVSATPHVHDIMANKTGVEPLRWGEMDTFTVWNFQAAAGKYSQLAEGTFVANTRLIPSDNEDTVVYMDYQISQVDAGPLCVDS</sequence>